<proteinExistence type="evidence at transcript level"/>
<keyword evidence="10 13" id="KW-0472">Membrane</keyword>
<dbReference type="Pfam" id="PF13855">
    <property type="entry name" value="LRR_8"/>
    <property type="match status" value="1"/>
</dbReference>
<dbReference type="PRINTS" id="PR01537">
    <property type="entry name" value="INTRLKN1R1F"/>
</dbReference>
<keyword evidence="8" id="KW-0391">Immunity</keyword>
<keyword evidence="3" id="KW-0399">Innate immunity</keyword>
<evidence type="ECO:0000256" key="5">
    <source>
        <dbReference type="ARBA" id="ARBA00022692"/>
    </source>
</evidence>
<dbReference type="PANTHER" id="PTHR24365">
    <property type="entry name" value="TOLL-LIKE RECEPTOR"/>
    <property type="match status" value="1"/>
</dbReference>
<reference evidence="15" key="1">
    <citation type="submission" date="2019-11" db="EMBL/GenBank/DDBJ databases">
        <authorList>
            <person name="Ren Y."/>
            <person name="Bu W."/>
        </authorList>
    </citation>
    <scope>NUCLEOTIDE SEQUENCE</scope>
    <source>
        <tissue evidence="15">Hepatopancreas</tissue>
    </source>
</reference>
<keyword evidence="6" id="KW-0732">Signal</keyword>
<evidence type="ECO:0000256" key="8">
    <source>
        <dbReference type="ARBA" id="ARBA00022859"/>
    </source>
</evidence>
<dbReference type="EMBL" id="MN716758">
    <property type="protein sequence ID" value="QNQ79670.1"/>
    <property type="molecule type" value="mRNA"/>
</dbReference>
<dbReference type="GO" id="GO:0038023">
    <property type="term" value="F:signaling receptor activity"/>
    <property type="evidence" value="ECO:0007669"/>
    <property type="project" value="TreeGrafter"/>
</dbReference>
<dbReference type="SMART" id="SM00255">
    <property type="entry name" value="TIR"/>
    <property type="match status" value="1"/>
</dbReference>
<evidence type="ECO:0000256" key="13">
    <source>
        <dbReference type="SAM" id="Phobius"/>
    </source>
</evidence>
<name>A0A7H0S6E3_9BIVA</name>
<sequence length="530" mass="61925">MADNKFTMGWYVLQTEVINGVKEFNGSFQHTAHNPYDLGKSLFERVRGCDNQKRSNCEDNVPRYETDQMLDLTAHLQKLLKQKLPIPICKSVEKIHFSQCSLRYKLPKLTLFENNITYVDLSGNILYDWEGPILNVHKIRYLDLSNNYCSQVSDVFFQGFKNLQTLLVNSNILGYTLNSDEDGRKLGHLKALKQLDLSSNYIYSLSPRIFAELQQLEHLNMSRNTLREWYFDIKHMHHLKSVDLSYNQLVGIREDIRHSLDRISVNSNVTLDFTGNNFMCTCSDLEFMKWFLNSKLKFRNFESYTCRFQNGTIFRFESLKDIVVIIERDCSSKVGLIAGLSAAIFVAITVITGGIVYRYRWKLRYLYYMTKSSYWGYSQSRQQDGEFEFDAFVSYADSDRKFVTDDMLNNLEQDGGCRLCIHHRDFIPGLDIADNITSSIHKSNKTILILSPDFLKSYWCMFEFNMARMESIYSRDGRNVLFLVFYKNVSAKDLPLMMLDLIESQSYIEYPNDPQGNIVFWDKVKEAMSM</sequence>
<dbReference type="InterPro" id="IPR001611">
    <property type="entry name" value="Leu-rich_rpt"/>
</dbReference>
<dbReference type="SUPFAM" id="SSF52058">
    <property type="entry name" value="L domain-like"/>
    <property type="match status" value="1"/>
</dbReference>
<dbReference type="SUPFAM" id="SSF52200">
    <property type="entry name" value="Toll/Interleukin receptor TIR domain"/>
    <property type="match status" value="1"/>
</dbReference>
<dbReference type="InterPro" id="IPR035897">
    <property type="entry name" value="Toll_tir_struct_dom_sf"/>
</dbReference>
<evidence type="ECO:0000256" key="2">
    <source>
        <dbReference type="ARBA" id="ARBA00009634"/>
    </source>
</evidence>
<feature type="domain" description="TIR" evidence="14">
    <location>
        <begin position="387"/>
        <end position="528"/>
    </location>
</feature>
<keyword evidence="5 13" id="KW-0812">Transmembrane</keyword>
<comment type="similarity">
    <text evidence="2">Belongs to the Toll-like receptor family.</text>
</comment>
<keyword evidence="9 13" id="KW-1133">Transmembrane helix</keyword>
<evidence type="ECO:0000256" key="7">
    <source>
        <dbReference type="ARBA" id="ARBA00022737"/>
    </source>
</evidence>
<dbReference type="InterPro" id="IPR003591">
    <property type="entry name" value="Leu-rich_rpt_typical-subtyp"/>
</dbReference>
<dbReference type="GO" id="GO:0045087">
    <property type="term" value="P:innate immune response"/>
    <property type="evidence" value="ECO:0007669"/>
    <property type="project" value="UniProtKB-KW"/>
</dbReference>
<dbReference type="InterPro" id="IPR000157">
    <property type="entry name" value="TIR_dom"/>
</dbReference>
<dbReference type="Pfam" id="PF01582">
    <property type="entry name" value="TIR"/>
    <property type="match status" value="1"/>
</dbReference>
<keyword evidence="11 15" id="KW-0675">Receptor</keyword>
<evidence type="ECO:0000256" key="9">
    <source>
        <dbReference type="ARBA" id="ARBA00022989"/>
    </source>
</evidence>
<dbReference type="PANTHER" id="PTHR24365:SF541">
    <property type="entry name" value="PROTEIN TOLL-RELATED"/>
    <property type="match status" value="1"/>
</dbReference>
<keyword evidence="4" id="KW-0433">Leucine-rich repeat</keyword>
<dbReference type="GO" id="GO:0005886">
    <property type="term" value="C:plasma membrane"/>
    <property type="evidence" value="ECO:0007669"/>
    <property type="project" value="TreeGrafter"/>
</dbReference>
<evidence type="ECO:0000256" key="3">
    <source>
        <dbReference type="ARBA" id="ARBA00022588"/>
    </source>
</evidence>
<feature type="transmembrane region" description="Helical" evidence="13">
    <location>
        <begin position="334"/>
        <end position="357"/>
    </location>
</feature>
<evidence type="ECO:0000313" key="15">
    <source>
        <dbReference type="EMBL" id="QNQ79670.1"/>
    </source>
</evidence>
<evidence type="ECO:0000256" key="12">
    <source>
        <dbReference type="ARBA" id="ARBA00023180"/>
    </source>
</evidence>
<dbReference type="GO" id="GO:0007165">
    <property type="term" value="P:signal transduction"/>
    <property type="evidence" value="ECO:0007669"/>
    <property type="project" value="InterPro"/>
</dbReference>
<dbReference type="Gene3D" id="3.80.10.10">
    <property type="entry name" value="Ribonuclease Inhibitor"/>
    <property type="match status" value="1"/>
</dbReference>
<dbReference type="InterPro" id="IPR032675">
    <property type="entry name" value="LRR_dom_sf"/>
</dbReference>
<evidence type="ECO:0000259" key="14">
    <source>
        <dbReference type="PROSITE" id="PS50104"/>
    </source>
</evidence>
<dbReference type="Gene3D" id="3.40.50.10140">
    <property type="entry name" value="Toll/interleukin-1 receptor homology (TIR) domain"/>
    <property type="match status" value="1"/>
</dbReference>
<accession>A0A7H0S6E3</accession>
<dbReference type="SMART" id="SM00369">
    <property type="entry name" value="LRR_TYP"/>
    <property type="match status" value="4"/>
</dbReference>
<evidence type="ECO:0000256" key="10">
    <source>
        <dbReference type="ARBA" id="ARBA00023136"/>
    </source>
</evidence>
<comment type="subcellular location">
    <subcellularLocation>
        <location evidence="1">Membrane</location>
        <topology evidence="1">Single-pass type I membrane protein</topology>
    </subcellularLocation>
</comment>
<evidence type="ECO:0000256" key="6">
    <source>
        <dbReference type="ARBA" id="ARBA00022729"/>
    </source>
</evidence>
<organism evidence="15">
    <name type="scientific">Anadara kagoshimensis</name>
    <dbReference type="NCBI Taxonomy" id="1390362"/>
    <lineage>
        <taxon>Eukaryota</taxon>
        <taxon>Metazoa</taxon>
        <taxon>Spiralia</taxon>
        <taxon>Lophotrochozoa</taxon>
        <taxon>Mollusca</taxon>
        <taxon>Bivalvia</taxon>
        <taxon>Autobranchia</taxon>
        <taxon>Pteriomorphia</taxon>
        <taxon>Arcoida</taxon>
        <taxon>Arcoidea</taxon>
        <taxon>Arcidae</taxon>
        <taxon>Anadara</taxon>
    </lineage>
</organism>
<dbReference type="PROSITE" id="PS51450">
    <property type="entry name" value="LRR"/>
    <property type="match status" value="1"/>
</dbReference>
<keyword evidence="12" id="KW-0325">Glycoprotein</keyword>
<keyword evidence="7" id="KW-0677">Repeat</keyword>
<protein>
    <submittedName>
        <fullName evidence="15">Toll-like receptor</fullName>
    </submittedName>
</protein>
<dbReference type="PROSITE" id="PS50104">
    <property type="entry name" value="TIR"/>
    <property type="match status" value="1"/>
</dbReference>
<evidence type="ECO:0000256" key="11">
    <source>
        <dbReference type="ARBA" id="ARBA00023170"/>
    </source>
</evidence>
<dbReference type="AlphaFoldDB" id="A0A7H0S6E3"/>
<dbReference type="FunFam" id="3.40.50.10140:FF:000001">
    <property type="entry name" value="Toll-like receptor 2"/>
    <property type="match status" value="1"/>
</dbReference>
<evidence type="ECO:0000256" key="4">
    <source>
        <dbReference type="ARBA" id="ARBA00022614"/>
    </source>
</evidence>
<evidence type="ECO:0000256" key="1">
    <source>
        <dbReference type="ARBA" id="ARBA00004479"/>
    </source>
</evidence>